<accession>A0A8J3WNA1</accession>
<protein>
    <recommendedName>
        <fullName evidence="2">Histidine kinase/HSP90-like ATPase domain-containing protein</fullName>
    </recommendedName>
</protein>
<dbReference type="GO" id="GO:0004674">
    <property type="term" value="F:protein serine/threonine kinase activity"/>
    <property type="evidence" value="ECO:0007669"/>
    <property type="project" value="UniProtKB-KW"/>
</dbReference>
<proteinExistence type="predicted"/>
<keyword evidence="1" id="KW-0723">Serine/threonine-protein kinase</keyword>
<dbReference type="InterPro" id="IPR036890">
    <property type="entry name" value="HATPase_C_sf"/>
</dbReference>
<dbReference type="InterPro" id="IPR003594">
    <property type="entry name" value="HATPase_dom"/>
</dbReference>
<dbReference type="EMBL" id="BOOJ01000040">
    <property type="protein sequence ID" value="GIH94247.1"/>
    <property type="molecule type" value="Genomic_DNA"/>
</dbReference>
<reference evidence="3 4" key="1">
    <citation type="submission" date="2021-01" db="EMBL/GenBank/DDBJ databases">
        <title>Whole genome shotgun sequence of Planobispora siamensis NBRC 107568.</title>
        <authorList>
            <person name="Komaki H."/>
            <person name="Tamura T."/>
        </authorList>
    </citation>
    <scope>NUCLEOTIDE SEQUENCE [LARGE SCALE GENOMIC DNA]</scope>
    <source>
        <strain evidence="3 4">NBRC 107568</strain>
    </source>
</reference>
<dbReference type="SUPFAM" id="SSF55874">
    <property type="entry name" value="ATPase domain of HSP90 chaperone/DNA topoisomerase II/histidine kinase"/>
    <property type="match status" value="1"/>
</dbReference>
<feature type="domain" description="Histidine kinase/HSP90-like ATPase" evidence="2">
    <location>
        <begin position="13"/>
        <end position="123"/>
    </location>
</feature>
<dbReference type="RefSeq" id="WP_204066385.1">
    <property type="nucleotide sequence ID" value="NZ_BOOJ01000040.1"/>
</dbReference>
<keyword evidence="4" id="KW-1185">Reference proteome</keyword>
<evidence type="ECO:0000256" key="1">
    <source>
        <dbReference type="ARBA" id="ARBA00022527"/>
    </source>
</evidence>
<dbReference type="CDD" id="cd16936">
    <property type="entry name" value="HATPase_RsbW-like"/>
    <property type="match status" value="1"/>
</dbReference>
<dbReference type="Gene3D" id="3.30.565.10">
    <property type="entry name" value="Histidine kinase-like ATPase, C-terminal domain"/>
    <property type="match status" value="1"/>
</dbReference>
<evidence type="ECO:0000313" key="4">
    <source>
        <dbReference type="Proteomes" id="UP000619788"/>
    </source>
</evidence>
<comment type="caution">
    <text evidence="3">The sequence shown here is derived from an EMBL/GenBank/DDBJ whole genome shotgun (WGS) entry which is preliminary data.</text>
</comment>
<gene>
    <name evidence="3" type="ORF">Psi01_48770</name>
</gene>
<keyword evidence="1" id="KW-0808">Transferase</keyword>
<dbReference type="Proteomes" id="UP000619788">
    <property type="component" value="Unassembled WGS sequence"/>
</dbReference>
<evidence type="ECO:0000259" key="2">
    <source>
        <dbReference type="Pfam" id="PF13581"/>
    </source>
</evidence>
<dbReference type="Pfam" id="PF13581">
    <property type="entry name" value="HATPase_c_2"/>
    <property type="match status" value="1"/>
</dbReference>
<dbReference type="PANTHER" id="PTHR35526">
    <property type="entry name" value="ANTI-SIGMA-F FACTOR RSBW-RELATED"/>
    <property type="match status" value="1"/>
</dbReference>
<organism evidence="3 4">
    <name type="scientific">Planobispora siamensis</name>
    <dbReference type="NCBI Taxonomy" id="936338"/>
    <lineage>
        <taxon>Bacteria</taxon>
        <taxon>Bacillati</taxon>
        <taxon>Actinomycetota</taxon>
        <taxon>Actinomycetes</taxon>
        <taxon>Streptosporangiales</taxon>
        <taxon>Streptosporangiaceae</taxon>
        <taxon>Planobispora</taxon>
    </lineage>
</organism>
<dbReference type="InterPro" id="IPR050267">
    <property type="entry name" value="Anti-sigma-factor_SerPK"/>
</dbReference>
<evidence type="ECO:0000313" key="3">
    <source>
        <dbReference type="EMBL" id="GIH94247.1"/>
    </source>
</evidence>
<sequence length="129" mass="13530">MAGPAEQWPITGDLAGMRQRVHQCAISAGMDGRRAADLVVAVHEAVVNVLEHGGASGTVSIGCQDGHLIVEVDDAAGVLDPTHLPAGPPAPGRARGAGLWLIRRVCDTVVIDRQPRTSRLRMVMKLASV</sequence>
<keyword evidence="1" id="KW-0418">Kinase</keyword>
<name>A0A8J3WNA1_9ACTN</name>
<dbReference type="AlphaFoldDB" id="A0A8J3WNA1"/>
<dbReference type="PANTHER" id="PTHR35526:SF3">
    <property type="entry name" value="ANTI-SIGMA-F FACTOR RSBW"/>
    <property type="match status" value="1"/>
</dbReference>